<evidence type="ECO:0000313" key="6">
    <source>
        <dbReference type="EMBL" id="ATW62811.1"/>
    </source>
</evidence>
<accession>A0A3G1L3Q3</accession>
<sequence>MRILTKKTHPNATIPVRATEHAAAYDFFSTEDFDLRYGEAKTIGTGISVAIPNDHVLLMFSRSGHGFKHNISLANCVGVIDADYRGEIKVKLSRPMFGSDTVWADSEVQYSGMAGDRIAQGMLVPRVNMEFEEVGALPESGRGDGGFGHTGA</sequence>
<name>A0A3G1L3Q3_9CAUD</name>
<reference evidence="6 7" key="1">
    <citation type="journal article" date="2018" name="Environ. Microbiol.">
        <title>Novel phage-host interactions and evolution as revealed by a cyanomyovirus isolated from an estuarine environment.</title>
        <authorList>
            <person name="Xu Y."/>
            <person name="Zhang R."/>
            <person name="Wang N."/>
            <person name="Cai L."/>
            <person name="Tong Y."/>
            <person name="Sun Q."/>
            <person name="Chen F."/>
            <person name="Jiao N."/>
        </authorList>
    </citation>
    <scope>NUCLEOTIDE SEQUENCE [LARGE SCALE GENOMIC DNA]</scope>
</reference>
<keyword evidence="3" id="KW-0378">Hydrolase</keyword>
<feature type="domain" description="dUTPase-like" evidence="5">
    <location>
        <begin position="11"/>
        <end position="151"/>
    </location>
</feature>
<protein>
    <recommendedName>
        <fullName evidence="2">dUTP diphosphatase</fullName>
        <ecNumber evidence="2">3.6.1.23</ecNumber>
    </recommendedName>
</protein>
<evidence type="ECO:0000256" key="4">
    <source>
        <dbReference type="ARBA" id="ARBA00023080"/>
    </source>
</evidence>
<dbReference type="PANTHER" id="PTHR11241:SF0">
    <property type="entry name" value="DEOXYURIDINE 5'-TRIPHOSPHATE NUCLEOTIDOHYDROLASE"/>
    <property type="match status" value="1"/>
</dbReference>
<dbReference type="Proteomes" id="UP000274731">
    <property type="component" value="Segment"/>
</dbReference>
<keyword evidence="7" id="KW-1185">Reference proteome</keyword>
<dbReference type="InterPro" id="IPR029054">
    <property type="entry name" value="dUTPase-like"/>
</dbReference>
<dbReference type="GO" id="GO:0006226">
    <property type="term" value="P:dUMP biosynthetic process"/>
    <property type="evidence" value="ECO:0007669"/>
    <property type="project" value="InterPro"/>
</dbReference>
<dbReference type="InterPro" id="IPR036157">
    <property type="entry name" value="dUTPase-like_sf"/>
</dbReference>
<dbReference type="GO" id="GO:0000287">
    <property type="term" value="F:magnesium ion binding"/>
    <property type="evidence" value="ECO:0007669"/>
    <property type="project" value="InterPro"/>
</dbReference>
<evidence type="ECO:0000256" key="1">
    <source>
        <dbReference type="ARBA" id="ARBA00006581"/>
    </source>
</evidence>
<proteinExistence type="inferred from homology"/>
<evidence type="ECO:0000313" key="7">
    <source>
        <dbReference type="Proteomes" id="UP000274731"/>
    </source>
</evidence>
<dbReference type="EC" id="3.6.1.23" evidence="2"/>
<dbReference type="GO" id="GO:0004170">
    <property type="term" value="F:dUTP diphosphatase activity"/>
    <property type="evidence" value="ECO:0007669"/>
    <property type="project" value="UniProtKB-EC"/>
</dbReference>
<dbReference type="Pfam" id="PF00692">
    <property type="entry name" value="dUTPase"/>
    <property type="match status" value="1"/>
</dbReference>
<evidence type="ECO:0000256" key="2">
    <source>
        <dbReference type="ARBA" id="ARBA00012379"/>
    </source>
</evidence>
<dbReference type="NCBIfam" id="NF001862">
    <property type="entry name" value="PRK00601.1"/>
    <property type="match status" value="1"/>
</dbReference>
<dbReference type="CDD" id="cd07557">
    <property type="entry name" value="trimeric_dUTPase"/>
    <property type="match status" value="1"/>
</dbReference>
<organism evidence="6 7">
    <name type="scientific">Synechococcus phage S-CBWM1</name>
    <dbReference type="NCBI Taxonomy" id="2053653"/>
    <lineage>
        <taxon>Viruses</taxon>
        <taxon>Duplodnaviria</taxon>
        <taxon>Heunggongvirae</taxon>
        <taxon>Uroviricota</taxon>
        <taxon>Caudoviricetes</taxon>
        <taxon>Aokuangvirus</taxon>
        <taxon>Aokuangvirus SCBWM1</taxon>
    </lineage>
</organism>
<comment type="similarity">
    <text evidence="1">Belongs to the dUTPase family.</text>
</comment>
<evidence type="ECO:0000259" key="5">
    <source>
        <dbReference type="Pfam" id="PF00692"/>
    </source>
</evidence>
<dbReference type="InterPro" id="IPR033704">
    <property type="entry name" value="dUTPase_trimeric"/>
</dbReference>
<gene>
    <name evidence="6" type="ORF">SCBWM1_gp127</name>
</gene>
<dbReference type="NCBIfam" id="TIGR00576">
    <property type="entry name" value="dut"/>
    <property type="match status" value="1"/>
</dbReference>
<dbReference type="GO" id="GO:0046081">
    <property type="term" value="P:dUTP catabolic process"/>
    <property type="evidence" value="ECO:0007669"/>
    <property type="project" value="InterPro"/>
</dbReference>
<dbReference type="PANTHER" id="PTHR11241">
    <property type="entry name" value="DEOXYURIDINE 5'-TRIPHOSPHATE NUCLEOTIDOHYDROLASE"/>
    <property type="match status" value="1"/>
</dbReference>
<dbReference type="Gene3D" id="2.70.40.10">
    <property type="match status" value="1"/>
</dbReference>
<dbReference type="EMBL" id="MG450654">
    <property type="protein sequence ID" value="ATW62811.1"/>
    <property type="molecule type" value="Genomic_DNA"/>
</dbReference>
<keyword evidence="4" id="KW-0546">Nucleotide metabolism</keyword>
<dbReference type="SUPFAM" id="SSF51283">
    <property type="entry name" value="dUTPase-like"/>
    <property type="match status" value="1"/>
</dbReference>
<evidence type="ECO:0000256" key="3">
    <source>
        <dbReference type="ARBA" id="ARBA00022801"/>
    </source>
</evidence>
<dbReference type="InterPro" id="IPR008181">
    <property type="entry name" value="dUTPase"/>
</dbReference>